<name>A0A507C9P1_9FUNG</name>
<feature type="transmembrane region" description="Helical" evidence="6">
    <location>
        <begin position="430"/>
        <end position="454"/>
    </location>
</feature>
<dbReference type="GO" id="GO:0015179">
    <property type="term" value="F:L-amino acid transmembrane transporter activity"/>
    <property type="evidence" value="ECO:0007669"/>
    <property type="project" value="TreeGrafter"/>
</dbReference>
<feature type="transmembrane region" description="Helical" evidence="6">
    <location>
        <begin position="178"/>
        <end position="200"/>
    </location>
</feature>
<feature type="transmembrane region" description="Helical" evidence="6">
    <location>
        <begin position="582"/>
        <end position="601"/>
    </location>
</feature>
<dbReference type="InterPro" id="IPR002293">
    <property type="entry name" value="AA/rel_permease1"/>
</dbReference>
<comment type="subcellular location">
    <subcellularLocation>
        <location evidence="1">Membrane</location>
        <topology evidence="1">Multi-pass membrane protein</topology>
    </subcellularLocation>
</comment>
<feature type="compositionally biased region" description="Polar residues" evidence="5">
    <location>
        <begin position="83"/>
        <end position="93"/>
    </location>
</feature>
<evidence type="ECO:0000256" key="3">
    <source>
        <dbReference type="ARBA" id="ARBA00022989"/>
    </source>
</evidence>
<dbReference type="PANTHER" id="PTHR11785">
    <property type="entry name" value="AMINO ACID TRANSPORTER"/>
    <property type="match status" value="1"/>
</dbReference>
<feature type="transmembrane region" description="Helical" evidence="6">
    <location>
        <begin position="475"/>
        <end position="496"/>
    </location>
</feature>
<dbReference type="Proteomes" id="UP000319731">
    <property type="component" value="Unassembled WGS sequence"/>
</dbReference>
<feature type="transmembrane region" description="Helical" evidence="6">
    <location>
        <begin position="547"/>
        <end position="570"/>
    </location>
</feature>
<keyword evidence="8" id="KW-1185">Reference proteome</keyword>
<evidence type="ECO:0000256" key="2">
    <source>
        <dbReference type="ARBA" id="ARBA00022692"/>
    </source>
</evidence>
<feature type="region of interest" description="Disordered" evidence="5">
    <location>
        <begin position="83"/>
        <end position="127"/>
    </location>
</feature>
<dbReference type="InterPro" id="IPR050598">
    <property type="entry name" value="AminoAcid_Transporter"/>
</dbReference>
<reference evidence="7 8" key="1">
    <citation type="journal article" date="2019" name="Sci. Rep.">
        <title>Comparative genomics of chytrid fungi reveal insights into the obligate biotrophic and pathogenic lifestyle of Synchytrium endobioticum.</title>
        <authorList>
            <person name="van de Vossenberg B.T.L.H."/>
            <person name="Warris S."/>
            <person name="Nguyen H.D.T."/>
            <person name="van Gent-Pelzer M.P.E."/>
            <person name="Joly D.L."/>
            <person name="van de Geest H.C."/>
            <person name="Bonants P.J.M."/>
            <person name="Smith D.S."/>
            <person name="Levesque C.A."/>
            <person name="van der Lee T.A.J."/>
        </authorList>
    </citation>
    <scope>NUCLEOTIDE SEQUENCE [LARGE SCALE GENOMIC DNA]</scope>
    <source>
        <strain evidence="7 8">JEL517</strain>
    </source>
</reference>
<evidence type="ECO:0000256" key="5">
    <source>
        <dbReference type="SAM" id="MobiDB-lite"/>
    </source>
</evidence>
<feature type="transmembrane region" description="Helical" evidence="6">
    <location>
        <begin position="146"/>
        <end position="166"/>
    </location>
</feature>
<feature type="transmembrane region" description="Helical" evidence="6">
    <location>
        <begin position="269"/>
        <end position="288"/>
    </location>
</feature>
<evidence type="ECO:0000256" key="1">
    <source>
        <dbReference type="ARBA" id="ARBA00004141"/>
    </source>
</evidence>
<evidence type="ECO:0000256" key="6">
    <source>
        <dbReference type="SAM" id="Phobius"/>
    </source>
</evidence>
<protein>
    <recommendedName>
        <fullName evidence="9">Amino acid permease/ SLC12A domain-containing protein</fullName>
    </recommendedName>
</protein>
<evidence type="ECO:0008006" key="9">
    <source>
        <dbReference type="Google" id="ProtNLM"/>
    </source>
</evidence>
<feature type="compositionally biased region" description="Polar residues" evidence="5">
    <location>
        <begin position="102"/>
        <end position="114"/>
    </location>
</feature>
<sequence>MHADIDGQTMWFPSVIQQIIKSVYSVSHTCVFVTLVTIRAEQAQGIIERGRVKLAMASSVPESLKSAGAINSSQHNTLLDLGQQKQAPSTTTEDNVEHPLGNPTSKELSATTLNAPPPANGDEKGRIVEDDVRDEVDKDEILEPTISVWSGTGLVIGLMIGSGIFATPGKVIRSVGSIGVALMLWVLGGIFTFCGTFSYIEMGVMLPRSGGEQAYLDVAFRTPRAFVSFLFCWASIFCIRPGSIAAEGSVIGRYIQFAYFGSDIGDPNTARYIGLGALTIIAIITSLSSKWAIRIHDVFVGIKVMTLVLISITGIVVASGGTKVPLSGNFNNAWTNTSNNGGAYAHALFQIFWSYDGWNNLNYATSELINPRKNLPIAATTGITIVTILYILANISYIAVVPLATILQGNAVLAAQWGTLVFGNTFGGQVLPALVAISTFGAAMASTFSGSRVLHITARAGYLPFGKTLSHLNRVTHTPVNALIMNWIMVVILLMAPPVGPIFDFLLDLVGYPAYVPLPPWVFYTLSVIGLIVMRKTMADVIRPFKVWLPVAYFFLIAGFFQFVMPFVPYGTSEYPYYLPPVVGWCFMLSGIPAYFAFVYWKEDASLDLKYS</sequence>
<dbReference type="AlphaFoldDB" id="A0A507C9P1"/>
<keyword evidence="3 6" id="KW-1133">Transmembrane helix</keyword>
<evidence type="ECO:0000313" key="8">
    <source>
        <dbReference type="Proteomes" id="UP000319731"/>
    </source>
</evidence>
<evidence type="ECO:0000256" key="4">
    <source>
        <dbReference type="ARBA" id="ARBA00023136"/>
    </source>
</evidence>
<dbReference type="OrthoDB" id="5982228at2759"/>
<dbReference type="GO" id="GO:0016020">
    <property type="term" value="C:membrane"/>
    <property type="evidence" value="ECO:0007669"/>
    <property type="project" value="UniProtKB-SubCell"/>
</dbReference>
<dbReference type="Gene3D" id="1.20.1740.10">
    <property type="entry name" value="Amino acid/polyamine transporter I"/>
    <property type="match status" value="1"/>
</dbReference>
<dbReference type="RefSeq" id="XP_031025372.1">
    <property type="nucleotide sequence ID" value="XM_031168713.1"/>
</dbReference>
<gene>
    <name evidence="7" type="ORF">SmJEL517_g02785</name>
</gene>
<dbReference type="Pfam" id="PF13520">
    <property type="entry name" value="AA_permease_2"/>
    <property type="match status" value="1"/>
</dbReference>
<evidence type="ECO:0000313" key="7">
    <source>
        <dbReference type="EMBL" id="TPX34694.1"/>
    </source>
</evidence>
<dbReference type="EMBL" id="QEAO01000012">
    <property type="protein sequence ID" value="TPX34694.1"/>
    <property type="molecule type" value="Genomic_DNA"/>
</dbReference>
<dbReference type="STRING" id="1806994.A0A507C9P1"/>
<keyword evidence="4 6" id="KW-0472">Membrane</keyword>
<proteinExistence type="predicted"/>
<organism evidence="7 8">
    <name type="scientific">Synchytrium microbalum</name>
    <dbReference type="NCBI Taxonomy" id="1806994"/>
    <lineage>
        <taxon>Eukaryota</taxon>
        <taxon>Fungi</taxon>
        <taxon>Fungi incertae sedis</taxon>
        <taxon>Chytridiomycota</taxon>
        <taxon>Chytridiomycota incertae sedis</taxon>
        <taxon>Chytridiomycetes</taxon>
        <taxon>Synchytriales</taxon>
        <taxon>Synchytriaceae</taxon>
        <taxon>Synchytrium</taxon>
    </lineage>
</organism>
<comment type="caution">
    <text evidence="7">The sequence shown here is derived from an EMBL/GenBank/DDBJ whole genome shotgun (WGS) entry which is preliminary data.</text>
</comment>
<accession>A0A507C9P1</accession>
<keyword evidence="2 6" id="KW-0812">Transmembrane</keyword>
<feature type="transmembrane region" description="Helical" evidence="6">
    <location>
        <begin position="516"/>
        <end position="535"/>
    </location>
</feature>
<feature type="transmembrane region" description="Helical" evidence="6">
    <location>
        <begin position="300"/>
        <end position="321"/>
    </location>
</feature>
<dbReference type="PANTHER" id="PTHR11785:SF353">
    <property type="entry name" value="METHIONINE TRANSPORTER (EUROFUNG)"/>
    <property type="match status" value="1"/>
</dbReference>
<dbReference type="GeneID" id="42004010"/>